<proteinExistence type="predicted"/>
<dbReference type="SUPFAM" id="SSF53474">
    <property type="entry name" value="alpha/beta-Hydrolases"/>
    <property type="match status" value="1"/>
</dbReference>
<dbReference type="InterPro" id="IPR009656">
    <property type="entry name" value="PHB_depo_C"/>
</dbReference>
<dbReference type="InterPro" id="IPR010915">
    <property type="entry name" value="PHB_depoly_PhaZ"/>
</dbReference>
<gene>
    <name evidence="2" type="ORF">DI544_10605</name>
</gene>
<dbReference type="PANTHER" id="PTHR36837:SF4">
    <property type="entry name" value="BLR0908 PROTEIN"/>
    <property type="match status" value="1"/>
</dbReference>
<evidence type="ECO:0000259" key="1">
    <source>
        <dbReference type="Pfam" id="PF06850"/>
    </source>
</evidence>
<dbReference type="EMBL" id="QFQI01000008">
    <property type="protein sequence ID" value="PZQ59583.1"/>
    <property type="molecule type" value="Genomic_DNA"/>
</dbReference>
<protein>
    <submittedName>
        <fullName evidence="2">Polyhydroxyalkanoate depolymerase</fullName>
    </submittedName>
</protein>
<feature type="domain" description="PHB de-polymerase C-terminal" evidence="1">
    <location>
        <begin position="213"/>
        <end position="413"/>
    </location>
</feature>
<dbReference type="AlphaFoldDB" id="A0A2W5QXH0"/>
<dbReference type="NCBIfam" id="TIGR01849">
    <property type="entry name" value="PHB_depoly_PhaZ"/>
    <property type="match status" value="1"/>
</dbReference>
<dbReference type="PIRSF" id="PIRSF020818">
    <property type="entry name" value="PHB_depoly_PhaZ"/>
    <property type="match status" value="1"/>
</dbReference>
<comment type="caution">
    <text evidence="2">The sequence shown here is derived from an EMBL/GenBank/DDBJ whole genome shotgun (WGS) entry which is preliminary data.</text>
</comment>
<accession>A0A2W5QXH0</accession>
<dbReference type="Proteomes" id="UP000249229">
    <property type="component" value="Unassembled WGS sequence"/>
</dbReference>
<reference evidence="2 3" key="1">
    <citation type="submission" date="2017-08" db="EMBL/GenBank/DDBJ databases">
        <title>Infants hospitalized years apart are colonized by the same room-sourced microbial strains.</title>
        <authorList>
            <person name="Brooks B."/>
            <person name="Olm M.R."/>
            <person name="Firek B.A."/>
            <person name="Baker R."/>
            <person name="Thomas B.C."/>
            <person name="Morowitz M.J."/>
            <person name="Banfield J.F."/>
        </authorList>
    </citation>
    <scope>NUCLEOTIDE SEQUENCE [LARGE SCALE GENOMIC DNA]</scope>
    <source>
        <strain evidence="2">S2_005_001_R1_22</strain>
    </source>
</reference>
<dbReference type="PANTHER" id="PTHR36837">
    <property type="entry name" value="POLY(3-HYDROXYALKANOATE) POLYMERASE SUBUNIT PHAC"/>
    <property type="match status" value="1"/>
</dbReference>
<organism evidence="2 3">
    <name type="scientific">Sphingomonas taxi</name>
    <dbReference type="NCBI Taxonomy" id="1549858"/>
    <lineage>
        <taxon>Bacteria</taxon>
        <taxon>Pseudomonadati</taxon>
        <taxon>Pseudomonadota</taxon>
        <taxon>Alphaproteobacteria</taxon>
        <taxon>Sphingomonadales</taxon>
        <taxon>Sphingomonadaceae</taxon>
        <taxon>Sphingomonas</taxon>
    </lineage>
</organism>
<sequence>MLYDAYEFQRSWLASASAMATVGANWLNNPSNPLAYLGGGPLVASALEVFAHASASRGKPAFGLDRTTVDGREVAVTEEIVLQRPFGQLKRFRREGVEGGPRLLIAAPMSGHFATLLRGTVERMLPVADVYITDWRDAKLVPLREGEFDLDDYIDYLIAFLEAIGPDANGPEGGPKGAHMLAVCQPSVPCLAATALMSADRNPCRPRTLTMMGGPIDTREAPTAVNTLATERPFAWFEQNVIATVPMLYPGAGRKVYPGFLQLSGFMTMNLGNHMMSHYELFKHLVTGDGESADATKSFYDEYRSVCDMTAEFYLQTIDTVFQSHSLPKGEMLHRGRRVDVGAITDVGLLAIEGERDDISGLGQTKAALTIATGLPAEKKRYYMAESVGHYGIFNGSKWRNRIAPVVEEWMAANA</sequence>
<dbReference type="InterPro" id="IPR051321">
    <property type="entry name" value="PHA/PHB_synthase"/>
</dbReference>
<name>A0A2W5QXH0_9SPHN</name>
<dbReference type="InterPro" id="IPR029058">
    <property type="entry name" value="AB_hydrolase_fold"/>
</dbReference>
<evidence type="ECO:0000313" key="2">
    <source>
        <dbReference type="EMBL" id="PZQ59583.1"/>
    </source>
</evidence>
<dbReference type="Pfam" id="PF06850">
    <property type="entry name" value="PHB_depo_C"/>
    <property type="match status" value="1"/>
</dbReference>
<evidence type="ECO:0000313" key="3">
    <source>
        <dbReference type="Proteomes" id="UP000249229"/>
    </source>
</evidence>